<keyword evidence="1" id="KW-0472">Membrane</keyword>
<dbReference type="Proteomes" id="UP000076796">
    <property type="component" value="Unassembled WGS sequence"/>
</dbReference>
<reference evidence="2" key="1">
    <citation type="journal article" date="2016" name="Genome Announc.">
        <title>Draft genomes of two strains of Paenibacillus glucanolyticus with capability to degrade lignocellulose.</title>
        <authorList>
            <person name="Mathews S.L."/>
            <person name="Pawlak J."/>
            <person name="Grunden A.M."/>
        </authorList>
    </citation>
    <scope>NUCLEOTIDE SEQUENCE [LARGE SCALE GENOMIC DNA]</scope>
    <source>
        <strain evidence="2">SLM1</strain>
    </source>
</reference>
<name>A0A163KCZ2_9BACL</name>
<accession>A0A163KCZ2</accession>
<sequence>MTAISILATRLIVPTSDFLDAILIPNRLQAAGMSASDAISVYGIITGMATTIVYMPSFVTFALIYTLSTKFTTDWQAAKIDLRRVQERP</sequence>
<dbReference type="AlphaFoldDB" id="A0A163KCZ2"/>
<evidence type="ECO:0000313" key="3">
    <source>
        <dbReference type="Proteomes" id="UP000076796"/>
    </source>
</evidence>
<protein>
    <submittedName>
        <fullName evidence="2">Uncharacterized protein</fullName>
    </submittedName>
</protein>
<comment type="caution">
    <text evidence="2">The sequence shown here is derived from an EMBL/GenBank/DDBJ whole genome shotgun (WGS) entry which is preliminary data.</text>
</comment>
<keyword evidence="3" id="KW-1185">Reference proteome</keyword>
<proteinExistence type="predicted"/>
<gene>
    <name evidence="2" type="ORF">AWU65_15015</name>
</gene>
<dbReference type="EMBL" id="LWMH01000001">
    <property type="protein sequence ID" value="KZS47142.1"/>
    <property type="molecule type" value="Genomic_DNA"/>
</dbReference>
<organism evidence="2 3">
    <name type="scientific">Paenibacillus glucanolyticus</name>
    <dbReference type="NCBI Taxonomy" id="59843"/>
    <lineage>
        <taxon>Bacteria</taxon>
        <taxon>Bacillati</taxon>
        <taxon>Bacillota</taxon>
        <taxon>Bacilli</taxon>
        <taxon>Bacillales</taxon>
        <taxon>Paenibacillaceae</taxon>
        <taxon>Paenibacillus</taxon>
    </lineage>
</organism>
<keyword evidence="1" id="KW-0812">Transmembrane</keyword>
<feature type="transmembrane region" description="Helical" evidence="1">
    <location>
        <begin position="39"/>
        <end position="65"/>
    </location>
</feature>
<dbReference type="RefSeq" id="WP_063478696.1">
    <property type="nucleotide sequence ID" value="NZ_LWMH01000001.1"/>
</dbReference>
<evidence type="ECO:0000256" key="1">
    <source>
        <dbReference type="SAM" id="Phobius"/>
    </source>
</evidence>
<evidence type="ECO:0000313" key="2">
    <source>
        <dbReference type="EMBL" id="KZS47142.1"/>
    </source>
</evidence>
<keyword evidence="1" id="KW-1133">Transmembrane helix</keyword>